<dbReference type="HOGENOM" id="CLU_976955_0_0_1"/>
<evidence type="ECO:0000313" key="2">
    <source>
        <dbReference type="EMBL" id="KIJ13311.1"/>
    </source>
</evidence>
<reference evidence="3" key="2">
    <citation type="submission" date="2015-01" db="EMBL/GenBank/DDBJ databases">
        <title>Evolutionary Origins and Diversification of the Mycorrhizal Mutualists.</title>
        <authorList>
            <consortium name="DOE Joint Genome Institute"/>
            <consortium name="Mycorrhizal Genomics Consortium"/>
            <person name="Kohler A."/>
            <person name="Kuo A."/>
            <person name="Nagy L.G."/>
            <person name="Floudas D."/>
            <person name="Copeland A."/>
            <person name="Barry K.W."/>
            <person name="Cichocki N."/>
            <person name="Veneault-Fourrey C."/>
            <person name="LaButti K."/>
            <person name="Lindquist E.A."/>
            <person name="Lipzen A."/>
            <person name="Lundell T."/>
            <person name="Morin E."/>
            <person name="Murat C."/>
            <person name="Riley R."/>
            <person name="Ohm R."/>
            <person name="Sun H."/>
            <person name="Tunlid A."/>
            <person name="Henrissat B."/>
            <person name="Grigoriev I.V."/>
            <person name="Hibbett D.S."/>
            <person name="Martin F."/>
        </authorList>
    </citation>
    <scope>NUCLEOTIDE SEQUENCE [LARGE SCALE GENOMIC DNA]</scope>
    <source>
        <strain evidence="3">ATCC 200175</strain>
    </source>
</reference>
<keyword evidence="3" id="KW-1185">Reference proteome</keyword>
<reference evidence="2 3" key="1">
    <citation type="submission" date="2014-06" db="EMBL/GenBank/DDBJ databases">
        <authorList>
            <consortium name="DOE Joint Genome Institute"/>
            <person name="Kuo A."/>
            <person name="Kohler A."/>
            <person name="Nagy L.G."/>
            <person name="Floudas D."/>
            <person name="Copeland A."/>
            <person name="Barry K.W."/>
            <person name="Cichocki N."/>
            <person name="Veneault-Fourrey C."/>
            <person name="LaButti K."/>
            <person name="Lindquist E.A."/>
            <person name="Lipzen A."/>
            <person name="Lundell T."/>
            <person name="Morin E."/>
            <person name="Murat C."/>
            <person name="Sun H."/>
            <person name="Tunlid A."/>
            <person name="Henrissat B."/>
            <person name="Grigoriev I.V."/>
            <person name="Hibbett D.S."/>
            <person name="Martin F."/>
            <person name="Nordberg H.P."/>
            <person name="Cantor M.N."/>
            <person name="Hua S.X."/>
        </authorList>
    </citation>
    <scope>NUCLEOTIDE SEQUENCE [LARGE SCALE GENOMIC DNA]</scope>
    <source>
        <strain evidence="2 3">ATCC 200175</strain>
    </source>
</reference>
<accession>A0A0C9U1I2</accession>
<evidence type="ECO:0000256" key="1">
    <source>
        <dbReference type="SAM" id="MobiDB-lite"/>
    </source>
</evidence>
<organism evidence="2 3">
    <name type="scientific">Paxillus involutus ATCC 200175</name>
    <dbReference type="NCBI Taxonomy" id="664439"/>
    <lineage>
        <taxon>Eukaryota</taxon>
        <taxon>Fungi</taxon>
        <taxon>Dikarya</taxon>
        <taxon>Basidiomycota</taxon>
        <taxon>Agaricomycotina</taxon>
        <taxon>Agaricomycetes</taxon>
        <taxon>Agaricomycetidae</taxon>
        <taxon>Boletales</taxon>
        <taxon>Paxilineae</taxon>
        <taxon>Paxillaceae</taxon>
        <taxon>Paxillus</taxon>
    </lineage>
</organism>
<feature type="compositionally biased region" description="Low complexity" evidence="1">
    <location>
        <begin position="208"/>
        <end position="217"/>
    </location>
</feature>
<dbReference type="EMBL" id="KN819353">
    <property type="protein sequence ID" value="KIJ13311.1"/>
    <property type="molecule type" value="Genomic_DNA"/>
</dbReference>
<feature type="region of interest" description="Disordered" evidence="1">
    <location>
        <begin position="32"/>
        <end position="99"/>
    </location>
</feature>
<sequence>MRVELLTDAQIQLKETIEDNVDMDVTLDSFPASVTPVSTEEDSTGWGAGWGDSEPGGWDQNTWSTEPVTGGDEAEDGEGASNEAPKDADALWADPNSTWNTDPPSLITFLGPSVFPLTHTTGIVECSTRRVSAIYPPSGSPSAGTPFARATDGSAERKWAPSPSGVEAELDARFAKVVLKPWGREEGDISRPEISSTSRGPVVDPKSSDASAGASAGTKTRKIHNPLTDSITLLVEPSLVETLALVPGLGLGAMWIEIARQEDMTVKPDEPSGTGDLLARAHATV</sequence>
<dbReference type="AlphaFoldDB" id="A0A0C9U1I2"/>
<name>A0A0C9U1I2_PAXIN</name>
<dbReference type="Proteomes" id="UP000053647">
    <property type="component" value="Unassembled WGS sequence"/>
</dbReference>
<feature type="region of interest" description="Disordered" evidence="1">
    <location>
        <begin position="266"/>
        <end position="285"/>
    </location>
</feature>
<feature type="region of interest" description="Disordered" evidence="1">
    <location>
        <begin position="187"/>
        <end position="221"/>
    </location>
</feature>
<evidence type="ECO:0000313" key="3">
    <source>
        <dbReference type="Proteomes" id="UP000053647"/>
    </source>
</evidence>
<proteinExistence type="predicted"/>
<protein>
    <submittedName>
        <fullName evidence="2">Uncharacterized protein</fullName>
    </submittedName>
</protein>
<gene>
    <name evidence="2" type="ORF">PAXINDRAFT_100775</name>
</gene>
<dbReference type="OrthoDB" id="435402at2759"/>